<protein>
    <submittedName>
        <fullName evidence="1">Uncharacterized protein</fullName>
    </submittedName>
</protein>
<keyword evidence="2" id="KW-1185">Reference proteome</keyword>
<name>A0AAN9JV16_CANGL</name>
<accession>A0AAN9JV16</accession>
<proteinExistence type="predicted"/>
<sequence>MLEPDLSLNISSSSLSGYWILSTTRRKASLYFCDRYWQMLPLFGNVEHRKLYNYFTLMHVGDDDETFVITKMMPKLRHLQLLGNRVVSPDSFHSTFGLDAEGHESSANFSWIEYLAFSYLEKYVFWRSV</sequence>
<dbReference type="EMBL" id="JAYMYQ010000011">
    <property type="protein sequence ID" value="KAK7306030.1"/>
    <property type="molecule type" value="Genomic_DNA"/>
</dbReference>
<dbReference type="Proteomes" id="UP001367508">
    <property type="component" value="Unassembled WGS sequence"/>
</dbReference>
<evidence type="ECO:0000313" key="2">
    <source>
        <dbReference type="Proteomes" id="UP001367508"/>
    </source>
</evidence>
<comment type="caution">
    <text evidence="1">The sequence shown here is derived from an EMBL/GenBank/DDBJ whole genome shotgun (WGS) entry which is preliminary data.</text>
</comment>
<reference evidence="1 2" key="1">
    <citation type="submission" date="2024-01" db="EMBL/GenBank/DDBJ databases">
        <title>The genomes of 5 underutilized Papilionoideae crops provide insights into root nodulation and disease resistanc.</title>
        <authorList>
            <person name="Jiang F."/>
        </authorList>
    </citation>
    <scope>NUCLEOTIDE SEQUENCE [LARGE SCALE GENOMIC DNA]</scope>
    <source>
        <strain evidence="1">LVBAO_FW01</strain>
        <tissue evidence="1">Leaves</tissue>
    </source>
</reference>
<dbReference type="AlphaFoldDB" id="A0AAN9JV16"/>
<organism evidence="1 2">
    <name type="scientific">Canavalia gladiata</name>
    <name type="common">Sword bean</name>
    <name type="synonym">Dolichos gladiatus</name>
    <dbReference type="NCBI Taxonomy" id="3824"/>
    <lineage>
        <taxon>Eukaryota</taxon>
        <taxon>Viridiplantae</taxon>
        <taxon>Streptophyta</taxon>
        <taxon>Embryophyta</taxon>
        <taxon>Tracheophyta</taxon>
        <taxon>Spermatophyta</taxon>
        <taxon>Magnoliopsida</taxon>
        <taxon>eudicotyledons</taxon>
        <taxon>Gunneridae</taxon>
        <taxon>Pentapetalae</taxon>
        <taxon>rosids</taxon>
        <taxon>fabids</taxon>
        <taxon>Fabales</taxon>
        <taxon>Fabaceae</taxon>
        <taxon>Papilionoideae</taxon>
        <taxon>50 kb inversion clade</taxon>
        <taxon>NPAAA clade</taxon>
        <taxon>indigoferoid/millettioid clade</taxon>
        <taxon>Phaseoleae</taxon>
        <taxon>Canavalia</taxon>
    </lineage>
</organism>
<evidence type="ECO:0000313" key="1">
    <source>
        <dbReference type="EMBL" id="KAK7306030.1"/>
    </source>
</evidence>
<gene>
    <name evidence="1" type="ORF">VNO77_43944</name>
</gene>